<evidence type="ECO:0000256" key="4">
    <source>
        <dbReference type="ARBA" id="ARBA00022741"/>
    </source>
</evidence>
<dbReference type="EMBL" id="CP095074">
    <property type="protein sequence ID" value="UOQ92325.1"/>
    <property type="molecule type" value="Genomic_DNA"/>
</dbReference>
<feature type="binding site" evidence="9">
    <location>
        <position position="17"/>
    </location>
    <ligand>
        <name>Mg(2+)</name>
        <dbReference type="ChEBI" id="CHEBI:18420"/>
    </ligand>
</feature>
<evidence type="ECO:0000256" key="3">
    <source>
        <dbReference type="ARBA" id="ARBA00022723"/>
    </source>
</evidence>
<sequence length="228" mass="24887">MGNGIFVTGTDTGIGKTFVAGGIAAALSEKNVDVGVFKPMLSGDNREDPESDTMILKSMSGDESPSSDITPFQFDEPLAPYLAAKRQKISVKQTDVINTWNHIKHRHSFYIVEGAGGIAVPYGKDFLVSDVMKDINLPVIVVTRPNLGTVNHTFLTVDYARRCGLNVLGVVINGFNTEKAGIVEHTNPELIEQFCKVPVLGIIPQIDKKDRKALAELFYTKVNLSSFM</sequence>
<name>A0ABY4GWN3_9BACI</name>
<dbReference type="HAMAP" id="MF_00336">
    <property type="entry name" value="BioD"/>
    <property type="match status" value="1"/>
</dbReference>
<comment type="function">
    <text evidence="9">Catalyzes a mechanistically unusual reaction, the ATP-dependent insertion of CO2 between the N7 and N8 nitrogen atoms of 7,8-diaminopelargonic acid (DAPA, also called 7,8-diammoniononanoate) to form a ureido ring.</text>
</comment>
<gene>
    <name evidence="9 10" type="primary">bioD</name>
    <name evidence="10" type="ORF">MUO14_17870</name>
</gene>
<protein>
    <recommendedName>
        <fullName evidence="9">ATP-dependent dethiobiotin synthetase BioD</fullName>
        <ecNumber evidence="9">6.3.3.3</ecNumber>
    </recommendedName>
    <alternativeName>
        <fullName evidence="9">DTB synthetase</fullName>
        <shortName evidence="9">DTBS</shortName>
    </alternativeName>
    <alternativeName>
        <fullName evidence="9">Dethiobiotin synthase</fullName>
    </alternativeName>
</protein>
<keyword evidence="4 9" id="KW-0547">Nucleotide-binding</keyword>
<dbReference type="Gene3D" id="3.40.50.300">
    <property type="entry name" value="P-loop containing nucleotide triphosphate hydrolases"/>
    <property type="match status" value="1"/>
</dbReference>
<feature type="binding site" evidence="9">
    <location>
        <begin position="204"/>
        <end position="206"/>
    </location>
    <ligand>
        <name>ATP</name>
        <dbReference type="ChEBI" id="CHEBI:30616"/>
    </ligand>
</feature>
<keyword evidence="1 9" id="KW-0963">Cytoplasm</keyword>
<evidence type="ECO:0000313" key="11">
    <source>
        <dbReference type="Proteomes" id="UP000831880"/>
    </source>
</evidence>
<dbReference type="GO" id="GO:0004141">
    <property type="term" value="F:dethiobiotin synthase activity"/>
    <property type="evidence" value="ECO:0007669"/>
    <property type="project" value="UniProtKB-EC"/>
</dbReference>
<feature type="binding site" evidence="9">
    <location>
        <position position="52"/>
    </location>
    <ligand>
        <name>ATP</name>
        <dbReference type="ChEBI" id="CHEBI:30616"/>
    </ligand>
</feature>
<comment type="pathway">
    <text evidence="9">Cofactor biosynthesis; biotin biosynthesis; biotin from 7,8-diaminononanoate: step 1/2.</text>
</comment>
<accession>A0ABY4GWN3</accession>
<dbReference type="PIRSF" id="PIRSF006755">
    <property type="entry name" value="DTB_synth"/>
    <property type="match status" value="1"/>
</dbReference>
<dbReference type="InterPro" id="IPR027417">
    <property type="entry name" value="P-loop_NTPase"/>
</dbReference>
<keyword evidence="5 9" id="KW-0093">Biotin biosynthesis</keyword>
<feature type="binding site" evidence="9">
    <location>
        <position position="42"/>
    </location>
    <ligand>
        <name>substrate</name>
    </ligand>
</feature>
<evidence type="ECO:0000313" key="10">
    <source>
        <dbReference type="EMBL" id="UOQ92325.1"/>
    </source>
</evidence>
<keyword evidence="3 9" id="KW-0479">Metal-binding</keyword>
<organism evidence="10 11">
    <name type="scientific">Halobacillus shinanisalinarum</name>
    <dbReference type="NCBI Taxonomy" id="2932258"/>
    <lineage>
        <taxon>Bacteria</taxon>
        <taxon>Bacillati</taxon>
        <taxon>Bacillota</taxon>
        <taxon>Bacilli</taxon>
        <taxon>Bacillales</taxon>
        <taxon>Bacillaceae</taxon>
        <taxon>Halobacillus</taxon>
    </lineage>
</organism>
<comment type="catalytic activity">
    <reaction evidence="9">
        <text>(7R,8S)-7,8-diammoniononanoate + CO2 + ATP = (4R,5S)-dethiobiotin + ADP + phosphate + 3 H(+)</text>
        <dbReference type="Rhea" id="RHEA:15805"/>
        <dbReference type="ChEBI" id="CHEBI:15378"/>
        <dbReference type="ChEBI" id="CHEBI:16526"/>
        <dbReference type="ChEBI" id="CHEBI:30616"/>
        <dbReference type="ChEBI" id="CHEBI:43474"/>
        <dbReference type="ChEBI" id="CHEBI:149469"/>
        <dbReference type="ChEBI" id="CHEBI:149473"/>
        <dbReference type="ChEBI" id="CHEBI:456216"/>
        <dbReference type="EC" id="6.3.3.3"/>
    </reaction>
</comment>
<dbReference type="SUPFAM" id="SSF52540">
    <property type="entry name" value="P-loop containing nucleoside triphosphate hydrolases"/>
    <property type="match status" value="1"/>
</dbReference>
<dbReference type="Pfam" id="PF13500">
    <property type="entry name" value="AAA_26"/>
    <property type="match status" value="1"/>
</dbReference>
<evidence type="ECO:0000256" key="8">
    <source>
        <dbReference type="ARBA" id="ARBA00047386"/>
    </source>
</evidence>
<dbReference type="PANTHER" id="PTHR43210:SF2">
    <property type="entry name" value="ATP-DEPENDENT DETHIOBIOTIN SYNTHETASE BIOD 2"/>
    <property type="match status" value="1"/>
</dbReference>
<comment type="caution">
    <text evidence="9">Lacks conserved residue(s) required for the propagation of feature annotation.</text>
</comment>
<keyword evidence="7 9" id="KW-0460">Magnesium</keyword>
<feature type="binding site" evidence="9">
    <location>
        <position position="113"/>
    </location>
    <ligand>
        <name>Mg(2+)</name>
        <dbReference type="ChEBI" id="CHEBI:18420"/>
    </ligand>
</feature>
<keyword evidence="6 9" id="KW-0067">ATP-binding</keyword>
<feature type="active site" evidence="9">
    <location>
        <position position="38"/>
    </location>
</feature>
<evidence type="ECO:0000256" key="1">
    <source>
        <dbReference type="ARBA" id="ARBA00022490"/>
    </source>
</evidence>
<dbReference type="RefSeq" id="WP_244751935.1">
    <property type="nucleotide sequence ID" value="NZ_CP095074.1"/>
</dbReference>
<keyword evidence="11" id="KW-1185">Reference proteome</keyword>
<comment type="similarity">
    <text evidence="9">Belongs to the dethiobiotin synthetase family.</text>
</comment>
<feature type="binding site" evidence="9">
    <location>
        <position position="52"/>
    </location>
    <ligand>
        <name>Mg(2+)</name>
        <dbReference type="ChEBI" id="CHEBI:18420"/>
    </ligand>
</feature>
<reference evidence="10 11" key="1">
    <citation type="submission" date="2022-04" db="EMBL/GenBank/DDBJ databases">
        <title>Halobacillus sp. isolated from saltern.</title>
        <authorList>
            <person name="Won M."/>
            <person name="Lee C.-M."/>
            <person name="Woen H.-Y."/>
            <person name="Kwon S.-W."/>
        </authorList>
    </citation>
    <scope>NUCLEOTIDE SEQUENCE [LARGE SCALE GENOMIC DNA]</scope>
    <source>
        <strain evidence="10 11">SSTM10-2</strain>
    </source>
</reference>
<comment type="catalytic activity">
    <reaction evidence="8">
        <text>(7R,8S)-8-amino-7-(carboxyamino)nonanoate + ATP = (4R,5S)-dethiobiotin + ADP + phosphate + H(+)</text>
        <dbReference type="Rhea" id="RHEA:63684"/>
        <dbReference type="ChEBI" id="CHEBI:15378"/>
        <dbReference type="ChEBI" id="CHEBI:30616"/>
        <dbReference type="ChEBI" id="CHEBI:43474"/>
        <dbReference type="ChEBI" id="CHEBI:149470"/>
        <dbReference type="ChEBI" id="CHEBI:149473"/>
        <dbReference type="ChEBI" id="CHEBI:456216"/>
    </reaction>
</comment>
<comment type="subunit">
    <text evidence="9">Homodimer.</text>
</comment>
<dbReference type="PANTHER" id="PTHR43210">
    <property type="entry name" value="DETHIOBIOTIN SYNTHETASE"/>
    <property type="match status" value="1"/>
</dbReference>
<comment type="subcellular location">
    <subcellularLocation>
        <location evidence="9">Cytoplasm</location>
    </subcellularLocation>
</comment>
<evidence type="ECO:0000256" key="9">
    <source>
        <dbReference type="HAMAP-Rule" id="MF_00336"/>
    </source>
</evidence>
<feature type="binding site" evidence="9">
    <location>
        <begin position="13"/>
        <end position="18"/>
    </location>
    <ligand>
        <name>ATP</name>
        <dbReference type="ChEBI" id="CHEBI:30616"/>
    </ligand>
</feature>
<dbReference type="Proteomes" id="UP000831880">
    <property type="component" value="Chromosome"/>
</dbReference>
<evidence type="ECO:0000256" key="2">
    <source>
        <dbReference type="ARBA" id="ARBA00022598"/>
    </source>
</evidence>
<evidence type="ECO:0000256" key="6">
    <source>
        <dbReference type="ARBA" id="ARBA00022840"/>
    </source>
</evidence>
<keyword evidence="2 9" id="KW-0436">Ligase</keyword>
<comment type="cofactor">
    <cofactor evidence="9">
        <name>Mg(2+)</name>
        <dbReference type="ChEBI" id="CHEBI:18420"/>
    </cofactor>
</comment>
<evidence type="ECO:0000256" key="7">
    <source>
        <dbReference type="ARBA" id="ARBA00022842"/>
    </source>
</evidence>
<feature type="binding site" evidence="9">
    <location>
        <begin position="113"/>
        <end position="116"/>
    </location>
    <ligand>
        <name>ATP</name>
        <dbReference type="ChEBI" id="CHEBI:30616"/>
    </ligand>
</feature>
<dbReference type="EC" id="6.3.3.3" evidence="9"/>
<dbReference type="NCBIfam" id="TIGR00347">
    <property type="entry name" value="bioD"/>
    <property type="match status" value="1"/>
</dbReference>
<evidence type="ECO:0000256" key="5">
    <source>
        <dbReference type="ARBA" id="ARBA00022756"/>
    </source>
</evidence>
<dbReference type="CDD" id="cd03109">
    <property type="entry name" value="DTBS"/>
    <property type="match status" value="1"/>
</dbReference>
<dbReference type="InterPro" id="IPR004472">
    <property type="entry name" value="DTB_synth_BioD"/>
</dbReference>
<proteinExistence type="inferred from homology"/>